<evidence type="ECO:0000256" key="4">
    <source>
        <dbReference type="ARBA" id="ARBA00022840"/>
    </source>
</evidence>
<keyword evidence="3 6" id="KW-0418">Kinase</keyword>
<dbReference type="Proteomes" id="UP000610456">
    <property type="component" value="Unassembled WGS sequence"/>
</dbReference>
<dbReference type="SUPFAM" id="SSF111331">
    <property type="entry name" value="NAD kinase/diacylglycerol kinase-like"/>
    <property type="match status" value="1"/>
</dbReference>
<name>A0A918SJR8_9FLAO</name>
<organism evidence="6 7">
    <name type="scientific">Salinimicrobium marinum</name>
    <dbReference type="NCBI Taxonomy" id="680283"/>
    <lineage>
        <taxon>Bacteria</taxon>
        <taxon>Pseudomonadati</taxon>
        <taxon>Bacteroidota</taxon>
        <taxon>Flavobacteriia</taxon>
        <taxon>Flavobacteriales</taxon>
        <taxon>Flavobacteriaceae</taxon>
        <taxon>Salinimicrobium</taxon>
    </lineage>
</organism>
<dbReference type="InterPro" id="IPR050187">
    <property type="entry name" value="Lipid_Phosphate_FormReg"/>
</dbReference>
<dbReference type="PANTHER" id="PTHR12358">
    <property type="entry name" value="SPHINGOSINE KINASE"/>
    <property type="match status" value="1"/>
</dbReference>
<dbReference type="Pfam" id="PF19279">
    <property type="entry name" value="YegS_C"/>
    <property type="match status" value="1"/>
</dbReference>
<dbReference type="PANTHER" id="PTHR12358:SF54">
    <property type="entry name" value="SPHINGOSINE KINASE RELATED PROTEIN"/>
    <property type="match status" value="1"/>
</dbReference>
<evidence type="ECO:0000256" key="3">
    <source>
        <dbReference type="ARBA" id="ARBA00022777"/>
    </source>
</evidence>
<dbReference type="Pfam" id="PF00781">
    <property type="entry name" value="DAGK_cat"/>
    <property type="match status" value="1"/>
</dbReference>
<dbReference type="PROSITE" id="PS50146">
    <property type="entry name" value="DAGK"/>
    <property type="match status" value="1"/>
</dbReference>
<keyword evidence="2" id="KW-0547">Nucleotide-binding</keyword>
<dbReference type="Gene3D" id="3.40.50.10330">
    <property type="entry name" value="Probable inorganic polyphosphate/atp-NAD kinase, domain 1"/>
    <property type="match status" value="1"/>
</dbReference>
<dbReference type="GO" id="GO:0005524">
    <property type="term" value="F:ATP binding"/>
    <property type="evidence" value="ECO:0007669"/>
    <property type="project" value="UniProtKB-KW"/>
</dbReference>
<dbReference type="SMART" id="SM00046">
    <property type="entry name" value="DAGKc"/>
    <property type="match status" value="1"/>
</dbReference>
<gene>
    <name evidence="6" type="ORF">GCM10007103_26970</name>
</gene>
<keyword evidence="7" id="KW-1185">Reference proteome</keyword>
<evidence type="ECO:0000313" key="7">
    <source>
        <dbReference type="Proteomes" id="UP000610456"/>
    </source>
</evidence>
<accession>A0A918SJR8</accession>
<evidence type="ECO:0000259" key="5">
    <source>
        <dbReference type="PROSITE" id="PS50146"/>
    </source>
</evidence>
<dbReference type="InterPro" id="IPR016064">
    <property type="entry name" value="NAD/diacylglycerol_kinase_sf"/>
</dbReference>
<protein>
    <submittedName>
        <fullName evidence="6">Diacylglycerol kinase</fullName>
    </submittedName>
</protein>
<comment type="caution">
    <text evidence="6">The sequence shown here is derived from an EMBL/GenBank/DDBJ whole genome shotgun (WGS) entry which is preliminary data.</text>
</comment>
<reference evidence="6" key="2">
    <citation type="submission" date="2020-09" db="EMBL/GenBank/DDBJ databases">
        <authorList>
            <person name="Sun Q."/>
            <person name="Kim S."/>
        </authorList>
    </citation>
    <scope>NUCLEOTIDE SEQUENCE</scope>
    <source>
        <strain evidence="6">KCTC 12719</strain>
    </source>
</reference>
<evidence type="ECO:0000256" key="1">
    <source>
        <dbReference type="ARBA" id="ARBA00022679"/>
    </source>
</evidence>
<keyword evidence="4" id="KW-0067">ATP-binding</keyword>
<dbReference type="Gene3D" id="2.60.200.40">
    <property type="match status" value="1"/>
</dbReference>
<dbReference type="InterPro" id="IPR001206">
    <property type="entry name" value="Diacylglycerol_kinase_cat_dom"/>
</dbReference>
<evidence type="ECO:0000256" key="2">
    <source>
        <dbReference type="ARBA" id="ARBA00022741"/>
    </source>
</evidence>
<dbReference type="InterPro" id="IPR045540">
    <property type="entry name" value="YegS/DAGK_C"/>
</dbReference>
<feature type="domain" description="DAGKc" evidence="5">
    <location>
        <begin position="1"/>
        <end position="104"/>
    </location>
</feature>
<dbReference type="EMBL" id="BMXB01000012">
    <property type="protein sequence ID" value="GHA44338.1"/>
    <property type="molecule type" value="Genomic_DNA"/>
</dbReference>
<dbReference type="AlphaFoldDB" id="A0A918SJR8"/>
<evidence type="ECO:0000313" key="6">
    <source>
        <dbReference type="EMBL" id="GHA44338.1"/>
    </source>
</evidence>
<proteinExistence type="predicted"/>
<reference evidence="6" key="1">
    <citation type="journal article" date="2014" name="Int. J. Syst. Evol. Microbiol.">
        <title>Complete genome sequence of Corynebacterium casei LMG S-19264T (=DSM 44701T), isolated from a smear-ripened cheese.</title>
        <authorList>
            <consortium name="US DOE Joint Genome Institute (JGI-PGF)"/>
            <person name="Walter F."/>
            <person name="Albersmeier A."/>
            <person name="Kalinowski J."/>
            <person name="Ruckert C."/>
        </authorList>
    </citation>
    <scope>NUCLEOTIDE SEQUENCE</scope>
    <source>
        <strain evidence="6">KCTC 12719</strain>
    </source>
</reference>
<dbReference type="InterPro" id="IPR017438">
    <property type="entry name" value="ATP-NAD_kinase_N"/>
</dbReference>
<dbReference type="GO" id="GO:0016301">
    <property type="term" value="F:kinase activity"/>
    <property type="evidence" value="ECO:0007669"/>
    <property type="project" value="UniProtKB-KW"/>
</dbReference>
<keyword evidence="1" id="KW-0808">Transferase</keyword>
<dbReference type="RefSeq" id="WP_189605297.1">
    <property type="nucleotide sequence ID" value="NZ_BMXB01000012.1"/>
</dbReference>
<sequence length="303" mass="34177">MKVAQIVHNPTAGNGKHTKKDLLHKVEKEGFETKYVSTDETGWEDFLKNEPDVIFLAGGDGTVHKLAAVLLKAPIVKRRIPIHLFPHGTANNIATTLKIPSNVSAHEINFNGRKLNFDNGSITGLEEQNFFLESVGMGIFPELISEMKKKDIEAETLSEKLQRTLEVLLKIIRNFKAEEAEIVADDITIKGKFLMVELMNIKYVGPNLKLAPAADPGDGYFDLVLIPEESRRELQDYLLKLIKDDRESLDVREFSKTIRAKKVEFKRYRTPAHIDDDLNDTAKSFTVSVQPAGFQFLEITSEK</sequence>